<proteinExistence type="predicted"/>
<reference evidence="1" key="1">
    <citation type="submission" date="2020-11" db="EMBL/GenBank/DDBJ databases">
        <authorList>
            <consortium name="DOE Joint Genome Institute"/>
            <person name="Ahrendt S."/>
            <person name="Riley R."/>
            <person name="Andreopoulos W."/>
            <person name="Labutti K."/>
            <person name="Pangilinan J."/>
            <person name="Ruiz-Duenas F.J."/>
            <person name="Barrasa J.M."/>
            <person name="Sanchez-Garcia M."/>
            <person name="Camarero S."/>
            <person name="Miyauchi S."/>
            <person name="Serrano A."/>
            <person name="Linde D."/>
            <person name="Babiker R."/>
            <person name="Drula E."/>
            <person name="Ayuso-Fernandez I."/>
            <person name="Pacheco R."/>
            <person name="Padilla G."/>
            <person name="Ferreira P."/>
            <person name="Barriuso J."/>
            <person name="Kellner H."/>
            <person name="Castanera R."/>
            <person name="Alfaro M."/>
            <person name="Ramirez L."/>
            <person name="Pisabarro A.G."/>
            <person name="Kuo A."/>
            <person name="Tritt A."/>
            <person name="Lipzen A."/>
            <person name="He G."/>
            <person name="Yan M."/>
            <person name="Ng V."/>
            <person name="Cullen D."/>
            <person name="Martin F."/>
            <person name="Rosso M.-N."/>
            <person name="Henrissat B."/>
            <person name="Hibbett D."/>
            <person name="Martinez A.T."/>
            <person name="Grigoriev I.V."/>
        </authorList>
    </citation>
    <scope>NUCLEOTIDE SEQUENCE</scope>
    <source>
        <strain evidence="1">AH 40177</strain>
    </source>
</reference>
<dbReference type="AlphaFoldDB" id="A0A9P5U2W3"/>
<evidence type="ECO:0000313" key="1">
    <source>
        <dbReference type="EMBL" id="KAF9065085.1"/>
    </source>
</evidence>
<sequence length="337" mass="37162">MSESIYAGSSDTSSVFTSTGTFTSASTIPGLGSLSGKAIKRVGSAVVNQVDAIIIRRRLSQLEANSLDQKDTATDSSDVKSLYSDLLELARIIYSLSIRTRAFRMIMSIVGGMDFQDLAAAIANWPISESYDLLKSMILCFRDPSTTSSYGDDRTRLETYYKAGLDAYKANLRYKTGPTFESDLYIAFLLFLGLTISLSKGPAFSRSMTQLDIPFFLTETHTSSLEFNHPWSIHLLPARLLRQALLEHLDPVDDAMAISQLRGLLSDLKPGPTTAAWTSRSSTHSKISQLRKHFSERNWQTPPNVLLLGPGESGKVSLALCILFTKRGRNESICRPP</sequence>
<dbReference type="EMBL" id="JADNRY010000109">
    <property type="protein sequence ID" value="KAF9065085.1"/>
    <property type="molecule type" value="Genomic_DNA"/>
</dbReference>
<gene>
    <name evidence="1" type="ORF">BDP27DRAFT_1332472</name>
</gene>
<comment type="caution">
    <text evidence="1">The sequence shown here is derived from an EMBL/GenBank/DDBJ whole genome shotgun (WGS) entry which is preliminary data.</text>
</comment>
<accession>A0A9P5U2W3</accession>
<dbReference type="OrthoDB" id="3038325at2759"/>
<protein>
    <submittedName>
        <fullName evidence="1">Uncharacterized protein</fullName>
    </submittedName>
</protein>
<keyword evidence="2" id="KW-1185">Reference proteome</keyword>
<evidence type="ECO:0000313" key="2">
    <source>
        <dbReference type="Proteomes" id="UP000772434"/>
    </source>
</evidence>
<dbReference type="Proteomes" id="UP000772434">
    <property type="component" value="Unassembled WGS sequence"/>
</dbReference>
<organism evidence="1 2">
    <name type="scientific">Rhodocollybia butyracea</name>
    <dbReference type="NCBI Taxonomy" id="206335"/>
    <lineage>
        <taxon>Eukaryota</taxon>
        <taxon>Fungi</taxon>
        <taxon>Dikarya</taxon>
        <taxon>Basidiomycota</taxon>
        <taxon>Agaricomycotina</taxon>
        <taxon>Agaricomycetes</taxon>
        <taxon>Agaricomycetidae</taxon>
        <taxon>Agaricales</taxon>
        <taxon>Marasmiineae</taxon>
        <taxon>Omphalotaceae</taxon>
        <taxon>Rhodocollybia</taxon>
    </lineage>
</organism>
<name>A0A9P5U2W3_9AGAR</name>